<sequence length="566" mass="62393">MMKRLIKIDTDYDNLNIQGYKKAVEVACNSLKQGKVIAIPTDTIYGVCCSLTECSKIYDIKERNQTKPLGIFVPDIEAISMVAIVPEEYKQLVDSLLPGPCTLLLPRSPLLPKSFNPGVDSVGVRIPDCKFVQDLVKQFGEPIAQTSANKSGASVNPTSEHIDYSMYAVLPMAIECGTLIGGIEISEPKLVIANVESEIYLEREIDLDGFEWNGCSKPNWSDYYLSGWKGILDWKEESSKGMKILVYGNIPPSAGLSSSSSLVCGASLMTLAIQSNGKSFDLISKGDFAELCAQSERYVSVEGGGMDQAIEVLAEEGKALLIDFKPLTAHKVQLPDNAVFAVVDSLTSFNKGSTNYYNQRVVECRLGAQIIAKLNGIKNWSNIRNLGELATSQLYIGNTPKDMYSVAYEHLKHEDNGIYTREEVKKILEIDDVSLINNSLNSNTTEMQAFRITPRVLHCYSEADRVIEFKSACEQNELLLMAALMNESHESLKTNYECSCDELDETVANCLKAGFLGARLTGAGWAGCVVAIATKEMKETLDSKMDILFWSTPSKGIELFTFFSDE</sequence>
<dbReference type="WBParaSite" id="RSKR_0000062100.1">
    <property type="protein sequence ID" value="RSKR_0000062100.1"/>
    <property type="gene ID" value="RSKR_0000062100"/>
</dbReference>
<evidence type="ECO:0000313" key="1">
    <source>
        <dbReference type="Proteomes" id="UP000095286"/>
    </source>
</evidence>
<protein>
    <submittedName>
        <fullName evidence="2">Threonylcarbamoyl-AMP synthase</fullName>
    </submittedName>
</protein>
<dbReference type="Proteomes" id="UP000095286">
    <property type="component" value="Unplaced"/>
</dbReference>
<reference evidence="2" key="1">
    <citation type="submission" date="2016-11" db="UniProtKB">
        <authorList>
            <consortium name="WormBaseParasite"/>
        </authorList>
    </citation>
    <scope>IDENTIFICATION</scope>
    <source>
        <strain evidence="2">KR3021</strain>
    </source>
</reference>
<accession>A0AC35TH20</accession>
<name>A0AC35TH20_9BILA</name>
<evidence type="ECO:0000313" key="2">
    <source>
        <dbReference type="WBParaSite" id="RSKR_0000062100.1"/>
    </source>
</evidence>
<proteinExistence type="predicted"/>
<organism evidence="1 2">
    <name type="scientific">Rhabditophanes sp. KR3021</name>
    <dbReference type="NCBI Taxonomy" id="114890"/>
    <lineage>
        <taxon>Eukaryota</taxon>
        <taxon>Metazoa</taxon>
        <taxon>Ecdysozoa</taxon>
        <taxon>Nematoda</taxon>
        <taxon>Chromadorea</taxon>
        <taxon>Rhabditida</taxon>
        <taxon>Tylenchina</taxon>
        <taxon>Panagrolaimomorpha</taxon>
        <taxon>Strongyloidoidea</taxon>
        <taxon>Alloionematidae</taxon>
        <taxon>Rhabditophanes</taxon>
    </lineage>
</organism>